<dbReference type="InterPro" id="IPR036259">
    <property type="entry name" value="MFS_trans_sf"/>
</dbReference>
<dbReference type="InterPro" id="IPR011701">
    <property type="entry name" value="MFS"/>
</dbReference>
<dbReference type="AlphaFoldDB" id="K5UYU6"/>
<dbReference type="PANTHER" id="PTHR23502:SF132">
    <property type="entry name" value="POLYAMINE TRANSPORTER 2-RELATED"/>
    <property type="match status" value="1"/>
</dbReference>
<feature type="transmembrane region" description="Helical" evidence="6">
    <location>
        <begin position="418"/>
        <end position="439"/>
    </location>
</feature>
<feature type="transmembrane region" description="Helical" evidence="6">
    <location>
        <begin position="335"/>
        <end position="357"/>
    </location>
</feature>
<feature type="transmembrane region" description="Helical" evidence="6">
    <location>
        <begin position="299"/>
        <end position="323"/>
    </location>
</feature>
<dbReference type="HOGENOM" id="CLU_008455_11_5_1"/>
<feature type="transmembrane region" description="Helical" evidence="6">
    <location>
        <begin position="68"/>
        <end position="88"/>
    </location>
</feature>
<feature type="transmembrane region" description="Helical" evidence="6">
    <location>
        <begin position="136"/>
        <end position="155"/>
    </location>
</feature>
<feature type="transmembrane region" description="Helical" evidence="6">
    <location>
        <begin position="194"/>
        <end position="216"/>
    </location>
</feature>
<feature type="transmembrane region" description="Helical" evidence="6">
    <location>
        <begin position="100"/>
        <end position="124"/>
    </location>
</feature>
<dbReference type="FunCoup" id="K5UYU6">
    <property type="interactions" value="82"/>
</dbReference>
<keyword evidence="5 6" id="KW-0472">Membrane</keyword>
<dbReference type="PANTHER" id="PTHR23502">
    <property type="entry name" value="MAJOR FACILITATOR SUPERFAMILY"/>
    <property type="match status" value="1"/>
</dbReference>
<name>K5UYU6_PHACS</name>
<reference evidence="8 9" key="1">
    <citation type="journal article" date="2012" name="BMC Genomics">
        <title>Comparative genomics of the white-rot fungi, Phanerochaete carnosa and P. chrysosporium, to elucidate the genetic basis of the distinct wood types they colonize.</title>
        <authorList>
            <person name="Suzuki H."/>
            <person name="MacDonald J."/>
            <person name="Syed K."/>
            <person name="Salamov A."/>
            <person name="Hori C."/>
            <person name="Aerts A."/>
            <person name="Henrissat B."/>
            <person name="Wiebenga A."/>
            <person name="vanKuyk P.A."/>
            <person name="Barry K."/>
            <person name="Lindquist E."/>
            <person name="LaButti K."/>
            <person name="Lapidus A."/>
            <person name="Lucas S."/>
            <person name="Coutinho P."/>
            <person name="Gong Y."/>
            <person name="Samejima M."/>
            <person name="Mahadevan R."/>
            <person name="Abou-Zaid M."/>
            <person name="de Vries R.P."/>
            <person name="Igarashi K."/>
            <person name="Yadav J.S."/>
            <person name="Grigoriev I.V."/>
            <person name="Master E.R."/>
        </authorList>
    </citation>
    <scope>NUCLEOTIDE SEQUENCE [LARGE SCALE GENOMIC DNA]</scope>
    <source>
        <strain evidence="8 9">HHB-10118-sp</strain>
    </source>
</reference>
<evidence type="ECO:0000256" key="3">
    <source>
        <dbReference type="ARBA" id="ARBA00022692"/>
    </source>
</evidence>
<evidence type="ECO:0000256" key="4">
    <source>
        <dbReference type="ARBA" id="ARBA00022989"/>
    </source>
</evidence>
<dbReference type="GeneID" id="18909190"/>
<dbReference type="SUPFAM" id="SSF103473">
    <property type="entry name" value="MFS general substrate transporter"/>
    <property type="match status" value="1"/>
</dbReference>
<evidence type="ECO:0000256" key="5">
    <source>
        <dbReference type="ARBA" id="ARBA00023136"/>
    </source>
</evidence>
<accession>K5UYU6</accession>
<keyword evidence="2" id="KW-0813">Transport</keyword>
<evidence type="ECO:0000256" key="2">
    <source>
        <dbReference type="ARBA" id="ARBA00022448"/>
    </source>
</evidence>
<dbReference type="InParanoid" id="K5UYU6"/>
<feature type="domain" description="Major facilitator superfamily (MFS) profile" evidence="7">
    <location>
        <begin position="70"/>
        <end position="505"/>
    </location>
</feature>
<evidence type="ECO:0000313" key="9">
    <source>
        <dbReference type="Proteomes" id="UP000008370"/>
    </source>
</evidence>
<feature type="transmembrane region" description="Helical" evidence="6">
    <location>
        <begin position="161"/>
        <end position="182"/>
    </location>
</feature>
<dbReference type="OrthoDB" id="6770063at2759"/>
<feature type="transmembrane region" description="Helical" evidence="6">
    <location>
        <begin position="476"/>
        <end position="498"/>
    </location>
</feature>
<comment type="subcellular location">
    <subcellularLocation>
        <location evidence="1">Membrane</location>
        <topology evidence="1">Multi-pass membrane protein</topology>
    </subcellularLocation>
</comment>
<evidence type="ECO:0000256" key="1">
    <source>
        <dbReference type="ARBA" id="ARBA00004141"/>
    </source>
</evidence>
<sequence>MTDEYRVVSPTGMIPGDLALRPIPSNHSVTPPALRDPEMARELKNVKLVTFVPNDPEDPRNWSKLYKWYVTAVCAMSVVEVAFASSVVTGDFDGLMADFHMGLVVISLSVSLMVCGFGLGPLFWSPVSEIVGRRPIWIVPTIVYVIFIIPCAVAPNIQTLLICRFLAGLFASAPLTLAGGTISDIWDNEERGFAIALFAAAPYGGPVLGPIVGGFVGENAGWHWIFWVNMIFAGVMFLFKATIPETYAPVILKRRAAKLRKETGDPNICTEQEMFKVPLAEMMKDTLIRPFEMLVTEPILLLLSMYIALIYGLLYAFFFSYPVVFGGNYQWNDGLVGLTFISVWIGLFLALAVMPFLQKDYMKRVKAKGGKAEPEDRLVGMMVGAIWVPISLFIFGWTSPPAVMPGGGNWVGPVSSGIPFGFGMVTIYFSANAYIIDAFPGYVASALAAKTVIRSGSGAAMPLFITAMYHNLGNGWAASTWAFISLGMLPIPFLFYRFGKVIRSKSKRATSA</sequence>
<organism evidence="8 9">
    <name type="scientific">Phanerochaete carnosa (strain HHB-10118-sp)</name>
    <name type="common">White-rot fungus</name>
    <name type="synonym">Peniophora carnosa</name>
    <dbReference type="NCBI Taxonomy" id="650164"/>
    <lineage>
        <taxon>Eukaryota</taxon>
        <taxon>Fungi</taxon>
        <taxon>Dikarya</taxon>
        <taxon>Basidiomycota</taxon>
        <taxon>Agaricomycotina</taxon>
        <taxon>Agaricomycetes</taxon>
        <taxon>Polyporales</taxon>
        <taxon>Phanerochaetaceae</taxon>
        <taxon>Phanerochaete</taxon>
    </lineage>
</organism>
<protein>
    <recommendedName>
        <fullName evidence="7">Major facilitator superfamily (MFS) profile domain-containing protein</fullName>
    </recommendedName>
</protein>
<keyword evidence="9" id="KW-1185">Reference proteome</keyword>
<dbReference type="Pfam" id="PF07690">
    <property type="entry name" value="MFS_1"/>
    <property type="match status" value="1"/>
</dbReference>
<gene>
    <name evidence="8" type="ORF">PHACADRAFT_161269</name>
</gene>
<evidence type="ECO:0000313" key="8">
    <source>
        <dbReference type="EMBL" id="EKM55301.1"/>
    </source>
</evidence>
<dbReference type="EMBL" id="JH930472">
    <property type="protein sequence ID" value="EKM55301.1"/>
    <property type="molecule type" value="Genomic_DNA"/>
</dbReference>
<proteinExistence type="predicted"/>
<dbReference type="RefSeq" id="XP_007395631.1">
    <property type="nucleotide sequence ID" value="XM_007395569.1"/>
</dbReference>
<dbReference type="PROSITE" id="PS50850">
    <property type="entry name" value="MFS"/>
    <property type="match status" value="1"/>
</dbReference>
<evidence type="ECO:0000256" key="6">
    <source>
        <dbReference type="SAM" id="Phobius"/>
    </source>
</evidence>
<dbReference type="InterPro" id="IPR020846">
    <property type="entry name" value="MFS_dom"/>
</dbReference>
<dbReference type="KEGG" id="pco:PHACADRAFT_161269"/>
<dbReference type="GO" id="GO:0000297">
    <property type="term" value="F:spermine transmembrane transporter activity"/>
    <property type="evidence" value="ECO:0007669"/>
    <property type="project" value="TreeGrafter"/>
</dbReference>
<dbReference type="Gene3D" id="1.20.1250.20">
    <property type="entry name" value="MFS general substrate transporter like domains"/>
    <property type="match status" value="1"/>
</dbReference>
<evidence type="ECO:0000259" key="7">
    <source>
        <dbReference type="PROSITE" id="PS50850"/>
    </source>
</evidence>
<keyword evidence="3 6" id="KW-0812">Transmembrane</keyword>
<dbReference type="FunFam" id="1.20.1250.20:FF:000011">
    <property type="entry name" value="MFS multidrug transporter, putative"/>
    <property type="match status" value="1"/>
</dbReference>
<dbReference type="GO" id="GO:0005886">
    <property type="term" value="C:plasma membrane"/>
    <property type="evidence" value="ECO:0007669"/>
    <property type="project" value="TreeGrafter"/>
</dbReference>
<dbReference type="Proteomes" id="UP000008370">
    <property type="component" value="Unassembled WGS sequence"/>
</dbReference>
<dbReference type="CDD" id="cd17323">
    <property type="entry name" value="MFS_Tpo1_MDR_like"/>
    <property type="match status" value="1"/>
</dbReference>
<keyword evidence="4 6" id="KW-1133">Transmembrane helix</keyword>
<dbReference type="GO" id="GO:0000329">
    <property type="term" value="C:fungal-type vacuole membrane"/>
    <property type="evidence" value="ECO:0007669"/>
    <property type="project" value="TreeGrafter"/>
</dbReference>
<feature type="transmembrane region" description="Helical" evidence="6">
    <location>
        <begin position="378"/>
        <end position="398"/>
    </location>
</feature>